<evidence type="ECO:0000256" key="1">
    <source>
        <dbReference type="SAM" id="MobiDB-lite"/>
    </source>
</evidence>
<dbReference type="InterPro" id="IPR013766">
    <property type="entry name" value="Thioredoxin_domain"/>
</dbReference>
<feature type="domain" description="Thioredoxin" evidence="2">
    <location>
        <begin position="5"/>
        <end position="64"/>
    </location>
</feature>
<dbReference type="SUPFAM" id="SSF52833">
    <property type="entry name" value="Thioredoxin-like"/>
    <property type="match status" value="1"/>
</dbReference>
<dbReference type="CDD" id="cd02947">
    <property type="entry name" value="TRX_family"/>
    <property type="match status" value="1"/>
</dbReference>
<dbReference type="Pfam" id="PF00085">
    <property type="entry name" value="Thioredoxin"/>
    <property type="match status" value="1"/>
</dbReference>
<dbReference type="Proteomes" id="UP001281203">
    <property type="component" value="Unassembled WGS sequence"/>
</dbReference>
<protein>
    <recommendedName>
        <fullName evidence="2">Thioredoxin domain-containing protein</fullName>
    </recommendedName>
</protein>
<evidence type="ECO:0000313" key="4">
    <source>
        <dbReference type="Proteomes" id="UP001281203"/>
    </source>
</evidence>
<feature type="region of interest" description="Disordered" evidence="1">
    <location>
        <begin position="81"/>
        <end position="128"/>
    </location>
</feature>
<sequence>MVVRTVEEPAAEYARRVSFAKCNVDGNGRIAAIFEIPAAPTLIFFANSLLADRIIGMQSTDRLHRSDACGIERTLFQKRSGGAGAFRSRGKAPIDQPAHCKRRGRERQRDDQRVDDRPGHREEALHTEEELRKAEHCRLFYVDEGCPDKPDDRTCYQAVLRAPE</sequence>
<keyword evidence="4" id="KW-1185">Reference proteome</keyword>
<evidence type="ECO:0000259" key="2">
    <source>
        <dbReference type="Pfam" id="PF00085"/>
    </source>
</evidence>
<dbReference type="Gene3D" id="3.40.30.10">
    <property type="entry name" value="Glutaredoxin"/>
    <property type="match status" value="1"/>
</dbReference>
<reference evidence="3 4" key="1">
    <citation type="submission" date="2019-10" db="EMBL/GenBank/DDBJ databases">
        <title>Isolation and characterization of Methanoculleus sp. Wushi-C6 from a hot spring well.</title>
        <authorList>
            <person name="Chen S.-C."/>
            <person name="Lan Z.-H."/>
            <person name="You Y.-T."/>
            <person name="Lai M.-C."/>
        </authorList>
    </citation>
    <scope>NUCLEOTIDE SEQUENCE [LARGE SCALE GENOMIC DNA]</scope>
    <source>
        <strain evidence="3 4">Wushi-C6</strain>
    </source>
</reference>
<name>A0ABU3X5D7_9EURY</name>
<dbReference type="InterPro" id="IPR036249">
    <property type="entry name" value="Thioredoxin-like_sf"/>
</dbReference>
<gene>
    <name evidence="3" type="ORF">F8E02_11650</name>
</gene>
<accession>A0ABU3X5D7</accession>
<evidence type="ECO:0000313" key="3">
    <source>
        <dbReference type="EMBL" id="MDV2482646.1"/>
    </source>
</evidence>
<dbReference type="EMBL" id="WBKO01000002">
    <property type="protein sequence ID" value="MDV2482646.1"/>
    <property type="molecule type" value="Genomic_DNA"/>
</dbReference>
<proteinExistence type="predicted"/>
<organism evidence="3 4">
    <name type="scientific">Methanoculleus caldifontis</name>
    <dbReference type="NCBI Taxonomy" id="2651577"/>
    <lineage>
        <taxon>Archaea</taxon>
        <taxon>Methanobacteriati</taxon>
        <taxon>Methanobacteriota</taxon>
        <taxon>Stenosarchaea group</taxon>
        <taxon>Methanomicrobia</taxon>
        <taxon>Methanomicrobiales</taxon>
        <taxon>Methanomicrobiaceae</taxon>
        <taxon>Methanoculleus</taxon>
    </lineage>
</organism>
<feature type="compositionally biased region" description="Basic and acidic residues" evidence="1">
    <location>
        <begin position="107"/>
        <end position="128"/>
    </location>
</feature>
<comment type="caution">
    <text evidence="3">The sequence shown here is derived from an EMBL/GenBank/DDBJ whole genome shotgun (WGS) entry which is preliminary data.</text>
</comment>